<dbReference type="InterPro" id="IPR006183">
    <property type="entry name" value="Pgluconate_DH"/>
</dbReference>
<dbReference type="InterPro" id="IPR006115">
    <property type="entry name" value="6PGDH_NADP-bd"/>
</dbReference>
<dbReference type="InterPro" id="IPR036291">
    <property type="entry name" value="NAD(P)-bd_dom_sf"/>
</dbReference>
<dbReference type="Gene3D" id="1.10.1040.10">
    <property type="entry name" value="N-(1-d-carboxylethyl)-l-norvaline Dehydrogenase, domain 2"/>
    <property type="match status" value="1"/>
</dbReference>
<dbReference type="STRING" id="1802448.A2672_02565"/>
<dbReference type="InterPro" id="IPR002204">
    <property type="entry name" value="3-OH-isobutyrate_DH-rel_CS"/>
</dbReference>
<proteinExistence type="inferred from homology"/>
<feature type="domain" description="6-phosphogluconate dehydrogenase C-terminal" evidence="4">
    <location>
        <begin position="159"/>
        <end position="293"/>
    </location>
</feature>
<gene>
    <name evidence="5" type="ORF">A2672_02565</name>
</gene>
<dbReference type="InterPro" id="IPR013328">
    <property type="entry name" value="6PGD_dom2"/>
</dbReference>
<sequence>MKKEIGFIGLGKMGKPMVWRLRRKRWNVFTFDTKVRGNAGSLPELVKKTVPPRIIWLMIPAGKLVDQVLRSLTPLLNKGDVVIDGGNSFFKDSAKRAAVLKRKGIFYLDVGISGGPISIKQGRFAVMVGGEKRIYEKTRPLFRALSDTRSGYMGKSGAGHFAKMVHNGIEYGMLQSLAEGFALLKKAPFRFSLKDVAKAYNQNSIITSRLTNWLQEGFERYGEDLARVSGTVAHTGEGEWTLKTARELGIATPVIKEALDFRIKSKKSPSFTGKILSTLRAVFGGHSVNPNEKR</sequence>
<dbReference type="PROSITE" id="PS00895">
    <property type="entry name" value="3_HYDROXYISOBUT_DH"/>
    <property type="match status" value="1"/>
</dbReference>
<evidence type="ECO:0000313" key="6">
    <source>
        <dbReference type="Proteomes" id="UP000178065"/>
    </source>
</evidence>
<dbReference type="Gene3D" id="3.40.50.720">
    <property type="entry name" value="NAD(P)-binding Rossmann-like Domain"/>
    <property type="match status" value="1"/>
</dbReference>
<keyword evidence="2" id="KW-0560">Oxidoreductase</keyword>
<evidence type="ECO:0000256" key="2">
    <source>
        <dbReference type="ARBA" id="ARBA00023002"/>
    </source>
</evidence>
<dbReference type="PANTHER" id="PTHR11811">
    <property type="entry name" value="6-PHOSPHOGLUCONATE DEHYDROGENASE"/>
    <property type="match status" value="1"/>
</dbReference>
<dbReference type="SUPFAM" id="SSF48179">
    <property type="entry name" value="6-phosphogluconate dehydrogenase C-terminal domain-like"/>
    <property type="match status" value="1"/>
</dbReference>
<dbReference type="SUPFAM" id="SSF51735">
    <property type="entry name" value="NAD(P)-binding Rossmann-fold domains"/>
    <property type="match status" value="1"/>
</dbReference>
<evidence type="ECO:0000256" key="1">
    <source>
        <dbReference type="ARBA" id="ARBA00008419"/>
    </source>
</evidence>
<dbReference type="NCBIfam" id="NF007161">
    <property type="entry name" value="PRK09599.1"/>
    <property type="match status" value="1"/>
</dbReference>
<keyword evidence="3" id="KW-0311">Gluconate utilization</keyword>
<dbReference type="InterPro" id="IPR008927">
    <property type="entry name" value="6-PGluconate_DH-like_C_sf"/>
</dbReference>
<dbReference type="GO" id="GO:0006098">
    <property type="term" value="P:pentose-phosphate shunt"/>
    <property type="evidence" value="ECO:0007669"/>
    <property type="project" value="InterPro"/>
</dbReference>
<dbReference type="Pfam" id="PF03446">
    <property type="entry name" value="NAD_binding_2"/>
    <property type="match status" value="1"/>
</dbReference>
<dbReference type="GO" id="GO:0016054">
    <property type="term" value="P:organic acid catabolic process"/>
    <property type="evidence" value="ECO:0007669"/>
    <property type="project" value="UniProtKB-ARBA"/>
</dbReference>
<reference evidence="5 6" key="1">
    <citation type="journal article" date="2016" name="Nat. Commun.">
        <title>Thousands of microbial genomes shed light on interconnected biogeochemical processes in an aquifer system.</title>
        <authorList>
            <person name="Anantharaman K."/>
            <person name="Brown C.T."/>
            <person name="Hug L.A."/>
            <person name="Sharon I."/>
            <person name="Castelle C.J."/>
            <person name="Probst A.J."/>
            <person name="Thomas B.C."/>
            <person name="Singh A."/>
            <person name="Wilkins M.J."/>
            <person name="Karaoz U."/>
            <person name="Brodie E.L."/>
            <person name="Williams K.H."/>
            <person name="Hubbard S.S."/>
            <person name="Banfield J.F."/>
        </authorList>
    </citation>
    <scope>NUCLEOTIDE SEQUENCE [LARGE SCALE GENOMIC DNA]</scope>
</reference>
<evidence type="ECO:0000256" key="3">
    <source>
        <dbReference type="ARBA" id="ARBA00023064"/>
    </source>
</evidence>
<dbReference type="InterPro" id="IPR004849">
    <property type="entry name" value="6DGDH_YqeC"/>
</dbReference>
<dbReference type="GO" id="GO:0050661">
    <property type="term" value="F:NADP binding"/>
    <property type="evidence" value="ECO:0007669"/>
    <property type="project" value="InterPro"/>
</dbReference>
<evidence type="ECO:0000313" key="5">
    <source>
        <dbReference type="EMBL" id="OHA65826.1"/>
    </source>
</evidence>
<dbReference type="GO" id="GO:0004616">
    <property type="term" value="F:phosphogluconate dehydrogenase (decarboxylating) activity"/>
    <property type="evidence" value="ECO:0007669"/>
    <property type="project" value="InterPro"/>
</dbReference>
<comment type="similarity">
    <text evidence="1">Belongs to the 6-phosphogluconate dehydrogenase family.</text>
</comment>
<evidence type="ECO:0000259" key="4">
    <source>
        <dbReference type="SMART" id="SM01350"/>
    </source>
</evidence>
<organism evidence="5 6">
    <name type="scientific">Candidatus Wildermuthbacteria bacterium RIFCSPHIGHO2_01_FULL_49_22b</name>
    <dbReference type="NCBI Taxonomy" id="1802448"/>
    <lineage>
        <taxon>Bacteria</taxon>
        <taxon>Candidatus Wildermuthiibacteriota</taxon>
    </lineage>
</organism>
<dbReference type="InterPro" id="IPR006114">
    <property type="entry name" value="6PGDH_C"/>
</dbReference>
<dbReference type="SMART" id="SM01350">
    <property type="entry name" value="6PGD"/>
    <property type="match status" value="1"/>
</dbReference>
<dbReference type="Pfam" id="PF00393">
    <property type="entry name" value="6PGD"/>
    <property type="match status" value="1"/>
</dbReference>
<dbReference type="EMBL" id="MHTT01000010">
    <property type="protein sequence ID" value="OHA65826.1"/>
    <property type="molecule type" value="Genomic_DNA"/>
</dbReference>
<protein>
    <submittedName>
        <fullName evidence="5">6-phosphogluconate dehydrogenase (Decarboxylating)</fullName>
    </submittedName>
</protein>
<name>A0A1G2QZ09_9BACT</name>
<dbReference type="NCBIfam" id="TIGR00872">
    <property type="entry name" value="gnd_rel"/>
    <property type="match status" value="1"/>
</dbReference>
<accession>A0A1G2QZ09</accession>
<dbReference type="AlphaFoldDB" id="A0A1G2QZ09"/>
<comment type="caution">
    <text evidence="5">The sequence shown here is derived from an EMBL/GenBank/DDBJ whole genome shotgun (WGS) entry which is preliminary data.</text>
</comment>
<dbReference type="GO" id="GO:0019521">
    <property type="term" value="P:D-gluconate metabolic process"/>
    <property type="evidence" value="ECO:0007669"/>
    <property type="project" value="UniProtKB-KW"/>
</dbReference>
<dbReference type="Proteomes" id="UP000178065">
    <property type="component" value="Unassembled WGS sequence"/>
</dbReference>